<gene>
    <name evidence="1" type="ORF">LCGC14_2402140</name>
</gene>
<organism evidence="1">
    <name type="scientific">marine sediment metagenome</name>
    <dbReference type="NCBI Taxonomy" id="412755"/>
    <lineage>
        <taxon>unclassified sequences</taxon>
        <taxon>metagenomes</taxon>
        <taxon>ecological metagenomes</taxon>
    </lineage>
</organism>
<proteinExistence type="predicted"/>
<dbReference type="AlphaFoldDB" id="A0A0F9BV28"/>
<accession>A0A0F9BV28</accession>
<dbReference type="EMBL" id="LAZR01036099">
    <property type="protein sequence ID" value="KKL25755.1"/>
    <property type="molecule type" value="Genomic_DNA"/>
</dbReference>
<name>A0A0F9BV28_9ZZZZ</name>
<comment type="caution">
    <text evidence="1">The sequence shown here is derived from an EMBL/GenBank/DDBJ whole genome shotgun (WGS) entry which is preliminary data.</text>
</comment>
<protein>
    <submittedName>
        <fullName evidence="1">Uncharacterized protein</fullName>
    </submittedName>
</protein>
<evidence type="ECO:0000313" key="1">
    <source>
        <dbReference type="EMBL" id="KKL25755.1"/>
    </source>
</evidence>
<reference evidence="1" key="1">
    <citation type="journal article" date="2015" name="Nature">
        <title>Complex archaea that bridge the gap between prokaryotes and eukaryotes.</title>
        <authorList>
            <person name="Spang A."/>
            <person name="Saw J.H."/>
            <person name="Jorgensen S.L."/>
            <person name="Zaremba-Niedzwiedzka K."/>
            <person name="Martijn J."/>
            <person name="Lind A.E."/>
            <person name="van Eijk R."/>
            <person name="Schleper C."/>
            <person name="Guy L."/>
            <person name="Ettema T.J."/>
        </authorList>
    </citation>
    <scope>NUCLEOTIDE SEQUENCE</scope>
</reference>
<sequence length="59" mass="6568">MVVRYEVGRLAHVMLGFQIGNLVATPIGFEPTISSLTSWHVNRYTTGPPVEHPRGRYAS</sequence>